<dbReference type="InterPro" id="IPR004087">
    <property type="entry name" value="KH_dom"/>
</dbReference>
<dbReference type="InterPro" id="IPR009019">
    <property type="entry name" value="KH_sf_prok-type"/>
</dbReference>
<dbReference type="GO" id="GO:0003735">
    <property type="term" value="F:structural constituent of ribosome"/>
    <property type="evidence" value="ECO:0007669"/>
    <property type="project" value="InterPro"/>
</dbReference>
<dbReference type="FunFam" id="3.30.300.20:FF:000001">
    <property type="entry name" value="30S ribosomal protein S3"/>
    <property type="match status" value="1"/>
</dbReference>
<dbReference type="Gene3D" id="3.30.300.20">
    <property type="match status" value="1"/>
</dbReference>
<keyword evidence="3 8" id="KW-0694">RNA-binding</keyword>
<dbReference type="SMART" id="SM00322">
    <property type="entry name" value="KH"/>
    <property type="match status" value="1"/>
</dbReference>
<gene>
    <name evidence="8" type="primary">rpsC</name>
    <name evidence="11" type="ORF">A2633_02060</name>
</gene>
<dbReference type="GO" id="GO:0019843">
    <property type="term" value="F:rRNA binding"/>
    <property type="evidence" value="ECO:0007669"/>
    <property type="project" value="UniProtKB-UniRule"/>
</dbReference>
<dbReference type="Proteomes" id="UP000177152">
    <property type="component" value="Unassembled WGS sequence"/>
</dbReference>
<dbReference type="GO" id="GO:0022627">
    <property type="term" value="C:cytosolic small ribosomal subunit"/>
    <property type="evidence" value="ECO:0007669"/>
    <property type="project" value="TreeGrafter"/>
</dbReference>
<comment type="function">
    <text evidence="6 8">Binds the lower part of the 30S subunit head. Binds mRNA in the 70S ribosome, positioning it for translation.</text>
</comment>
<evidence type="ECO:0000256" key="3">
    <source>
        <dbReference type="ARBA" id="ARBA00022884"/>
    </source>
</evidence>
<dbReference type="InterPro" id="IPR001351">
    <property type="entry name" value="Ribosomal_uS3_C"/>
</dbReference>
<evidence type="ECO:0000313" key="11">
    <source>
        <dbReference type="EMBL" id="OGZ94369.1"/>
    </source>
</evidence>
<proteinExistence type="inferred from homology"/>
<evidence type="ECO:0000256" key="7">
    <source>
        <dbReference type="ARBA" id="ARBA00035257"/>
    </source>
</evidence>
<dbReference type="PANTHER" id="PTHR11760:SF19">
    <property type="entry name" value="SMALL RIBOSOMAL SUBUNIT PROTEIN US3C"/>
    <property type="match status" value="1"/>
</dbReference>
<dbReference type="SUPFAM" id="SSF54821">
    <property type="entry name" value="Ribosomal protein S3 C-terminal domain"/>
    <property type="match status" value="1"/>
</dbReference>
<evidence type="ECO:0000256" key="9">
    <source>
        <dbReference type="RuleBase" id="RU003624"/>
    </source>
</evidence>
<dbReference type="InterPro" id="IPR005704">
    <property type="entry name" value="Ribosomal_uS3_bac-typ"/>
</dbReference>
<dbReference type="GO" id="GO:0003729">
    <property type="term" value="F:mRNA binding"/>
    <property type="evidence" value="ECO:0007669"/>
    <property type="project" value="UniProtKB-UniRule"/>
</dbReference>
<keyword evidence="4 8" id="KW-0689">Ribosomal protein</keyword>
<dbReference type="PANTHER" id="PTHR11760">
    <property type="entry name" value="30S/40S RIBOSOMAL PROTEIN S3"/>
    <property type="match status" value="1"/>
</dbReference>
<dbReference type="CDD" id="cd02412">
    <property type="entry name" value="KH-II_30S_S3"/>
    <property type="match status" value="1"/>
</dbReference>
<evidence type="ECO:0000313" key="12">
    <source>
        <dbReference type="Proteomes" id="UP000177152"/>
    </source>
</evidence>
<dbReference type="PROSITE" id="PS00548">
    <property type="entry name" value="RIBOSOMAL_S3"/>
    <property type="match status" value="1"/>
</dbReference>
<evidence type="ECO:0000256" key="1">
    <source>
        <dbReference type="ARBA" id="ARBA00010761"/>
    </source>
</evidence>
<dbReference type="PROSITE" id="PS50823">
    <property type="entry name" value="KH_TYPE_2"/>
    <property type="match status" value="1"/>
</dbReference>
<evidence type="ECO:0000259" key="10">
    <source>
        <dbReference type="PROSITE" id="PS50823"/>
    </source>
</evidence>
<accession>A0A1G2K4L2</accession>
<dbReference type="Pfam" id="PF00189">
    <property type="entry name" value="Ribosomal_S3_C"/>
    <property type="match status" value="1"/>
</dbReference>
<name>A0A1G2K4L2_9BACT</name>
<dbReference type="AlphaFoldDB" id="A0A1G2K4L2"/>
<evidence type="ECO:0000256" key="5">
    <source>
        <dbReference type="ARBA" id="ARBA00023274"/>
    </source>
</evidence>
<comment type="similarity">
    <text evidence="1 8 9">Belongs to the universal ribosomal protein uS3 family.</text>
</comment>
<sequence>MTHRVHPYIFRIGQTTNWKSRWFSLKNYKEYLREDTMLREWLSTKLRPMHVSEIEIERSPNTMNIIIRTARPGILIGRGGEGATKLKKEVERQMIKIWKRIPVERKKPVPKRELKITVEEIKSPFLNAAVVAQSMADELEKRMPFRRVLKQTLDKISSQKEVLGVRLAISGRLDGSEMARYEWLKSGRIPLQTIRADVDFSQKVAYTTYGTIGIKVWIYKGDVFAKEVQTEKR</sequence>
<comment type="subunit">
    <text evidence="8">Part of the 30S ribosomal subunit. Forms a tight complex with proteins S10 and S14.</text>
</comment>
<dbReference type="InterPro" id="IPR036419">
    <property type="entry name" value="Ribosomal_S3_C_sf"/>
</dbReference>
<protein>
    <recommendedName>
        <fullName evidence="7 8">Small ribosomal subunit protein uS3</fullName>
    </recommendedName>
</protein>
<dbReference type="NCBIfam" id="TIGR01009">
    <property type="entry name" value="rpsC_bact"/>
    <property type="match status" value="1"/>
</dbReference>
<dbReference type="Gene3D" id="3.30.1140.32">
    <property type="entry name" value="Ribosomal protein S3, C-terminal domain"/>
    <property type="match status" value="1"/>
</dbReference>
<comment type="caution">
    <text evidence="11">The sequence shown here is derived from an EMBL/GenBank/DDBJ whole genome shotgun (WGS) entry which is preliminary data.</text>
</comment>
<feature type="domain" description="KH type-2" evidence="10">
    <location>
        <begin position="38"/>
        <end position="122"/>
    </location>
</feature>
<dbReference type="InterPro" id="IPR015946">
    <property type="entry name" value="KH_dom-like_a/b"/>
</dbReference>
<dbReference type="HAMAP" id="MF_01309_B">
    <property type="entry name" value="Ribosomal_uS3_B"/>
    <property type="match status" value="1"/>
</dbReference>
<dbReference type="Pfam" id="PF07650">
    <property type="entry name" value="KH_2"/>
    <property type="match status" value="1"/>
</dbReference>
<dbReference type="InterPro" id="IPR018280">
    <property type="entry name" value="Ribosomal_uS3_CS"/>
</dbReference>
<evidence type="ECO:0000256" key="8">
    <source>
        <dbReference type="HAMAP-Rule" id="MF_01309"/>
    </source>
</evidence>
<reference evidence="11 12" key="1">
    <citation type="journal article" date="2016" name="Nat. Commun.">
        <title>Thousands of microbial genomes shed light on interconnected biogeochemical processes in an aquifer system.</title>
        <authorList>
            <person name="Anantharaman K."/>
            <person name="Brown C.T."/>
            <person name="Hug L.A."/>
            <person name="Sharon I."/>
            <person name="Castelle C.J."/>
            <person name="Probst A.J."/>
            <person name="Thomas B.C."/>
            <person name="Singh A."/>
            <person name="Wilkins M.J."/>
            <person name="Karaoz U."/>
            <person name="Brodie E.L."/>
            <person name="Williams K.H."/>
            <person name="Hubbard S.S."/>
            <person name="Banfield J.F."/>
        </authorList>
    </citation>
    <scope>NUCLEOTIDE SEQUENCE [LARGE SCALE GENOMIC DNA]</scope>
</reference>
<evidence type="ECO:0000256" key="6">
    <source>
        <dbReference type="ARBA" id="ARBA00024998"/>
    </source>
</evidence>
<dbReference type="SUPFAM" id="SSF54814">
    <property type="entry name" value="Prokaryotic type KH domain (KH-domain type II)"/>
    <property type="match status" value="1"/>
</dbReference>
<organism evidence="11 12">
    <name type="scientific">Candidatus Sungbacteria bacterium RIFCSPHIGHO2_01_FULL_47_32</name>
    <dbReference type="NCBI Taxonomy" id="1802264"/>
    <lineage>
        <taxon>Bacteria</taxon>
        <taxon>Candidatus Sungiibacteriota</taxon>
    </lineage>
</organism>
<evidence type="ECO:0000256" key="4">
    <source>
        <dbReference type="ARBA" id="ARBA00022980"/>
    </source>
</evidence>
<keyword evidence="5 8" id="KW-0687">Ribonucleoprotein</keyword>
<dbReference type="InterPro" id="IPR057258">
    <property type="entry name" value="Ribosomal_uS3"/>
</dbReference>
<keyword evidence="2 8" id="KW-0699">rRNA-binding</keyword>
<dbReference type="GO" id="GO:0006412">
    <property type="term" value="P:translation"/>
    <property type="evidence" value="ECO:0007669"/>
    <property type="project" value="UniProtKB-UniRule"/>
</dbReference>
<evidence type="ECO:0000256" key="2">
    <source>
        <dbReference type="ARBA" id="ARBA00022730"/>
    </source>
</evidence>
<dbReference type="EMBL" id="MHQC01000037">
    <property type="protein sequence ID" value="OGZ94369.1"/>
    <property type="molecule type" value="Genomic_DNA"/>
</dbReference>
<dbReference type="InterPro" id="IPR004044">
    <property type="entry name" value="KH_dom_type_2"/>
</dbReference>